<feature type="region of interest" description="Disordered" evidence="1">
    <location>
        <begin position="1"/>
        <end position="30"/>
    </location>
</feature>
<protein>
    <recommendedName>
        <fullName evidence="2">CRAL-TRIO domain-containing protein</fullName>
    </recommendedName>
</protein>
<dbReference type="OrthoDB" id="75724at2759"/>
<dbReference type="AlphaFoldDB" id="A0A9N8EL57"/>
<reference evidence="3" key="1">
    <citation type="submission" date="2020-06" db="EMBL/GenBank/DDBJ databases">
        <authorList>
            <consortium name="Plant Systems Biology data submission"/>
        </authorList>
    </citation>
    <scope>NUCLEOTIDE SEQUENCE</scope>
    <source>
        <strain evidence="3">D6</strain>
    </source>
</reference>
<dbReference type="EMBL" id="CAICTM010001292">
    <property type="protein sequence ID" value="CAB9522360.1"/>
    <property type="molecule type" value="Genomic_DNA"/>
</dbReference>
<feature type="domain" description="CRAL-TRIO" evidence="2">
    <location>
        <begin position="178"/>
        <end position="284"/>
    </location>
</feature>
<proteinExistence type="predicted"/>
<evidence type="ECO:0000259" key="2">
    <source>
        <dbReference type="Pfam" id="PF00650"/>
    </source>
</evidence>
<feature type="compositionally biased region" description="Low complexity" evidence="1">
    <location>
        <begin position="8"/>
        <end position="25"/>
    </location>
</feature>
<dbReference type="Proteomes" id="UP001153069">
    <property type="component" value="Unassembled WGS sequence"/>
</dbReference>
<dbReference type="SUPFAM" id="SSF52087">
    <property type="entry name" value="CRAL/TRIO domain"/>
    <property type="match status" value="1"/>
</dbReference>
<accession>A0A9N8EL57</accession>
<dbReference type="InterPro" id="IPR001251">
    <property type="entry name" value="CRAL-TRIO_dom"/>
</dbReference>
<dbReference type="Gene3D" id="3.40.525.10">
    <property type="entry name" value="CRAL-TRIO lipid binding domain"/>
    <property type="match status" value="1"/>
</dbReference>
<evidence type="ECO:0000313" key="4">
    <source>
        <dbReference type="Proteomes" id="UP001153069"/>
    </source>
</evidence>
<dbReference type="InterPro" id="IPR036865">
    <property type="entry name" value="CRAL-TRIO_dom_sf"/>
</dbReference>
<gene>
    <name evidence="3" type="ORF">SEMRO_1294_G260190.1</name>
</gene>
<name>A0A9N8EL57_9STRA</name>
<comment type="caution">
    <text evidence="3">The sequence shown here is derived from an EMBL/GenBank/DDBJ whole genome shotgun (WGS) entry which is preliminary data.</text>
</comment>
<sequence>MDQLHEPQAAGDAQNNNNSNNNGGQVLAAEGVEAMEARAPVPTIHHRPQEPYEGFRMRLRGEERQWARAIKAAIEAEPDLQSLPSDFDYAQLACVDLDDVEEAVARTRRMQYFQQELEIEDSLESGLRFIREAVRLFPGFFLGMSFTYARGGGHYTMAVNTNALNNGRLSNADGAARKTLMTALYHCLHALNPDFESTVQGIVILVECDHFDWNQHGNLAALRHIQSEVGVAVIKHYPTEWHQVRLFNTGMVFNMIMSLMRPFLPLALRGRVRLGCSSALGNLENIFVHPNLEASNERFLMFFEDCLHRRYSKVASFSLDYVPPDEVF</sequence>
<keyword evidence="4" id="KW-1185">Reference proteome</keyword>
<evidence type="ECO:0000313" key="3">
    <source>
        <dbReference type="EMBL" id="CAB9522360.1"/>
    </source>
</evidence>
<organism evidence="3 4">
    <name type="scientific">Seminavis robusta</name>
    <dbReference type="NCBI Taxonomy" id="568900"/>
    <lineage>
        <taxon>Eukaryota</taxon>
        <taxon>Sar</taxon>
        <taxon>Stramenopiles</taxon>
        <taxon>Ochrophyta</taxon>
        <taxon>Bacillariophyta</taxon>
        <taxon>Bacillariophyceae</taxon>
        <taxon>Bacillariophycidae</taxon>
        <taxon>Naviculales</taxon>
        <taxon>Naviculaceae</taxon>
        <taxon>Seminavis</taxon>
    </lineage>
</organism>
<evidence type="ECO:0000256" key="1">
    <source>
        <dbReference type="SAM" id="MobiDB-lite"/>
    </source>
</evidence>
<dbReference type="Pfam" id="PF00650">
    <property type="entry name" value="CRAL_TRIO"/>
    <property type="match status" value="1"/>
</dbReference>